<keyword evidence="2" id="KW-1185">Reference proteome</keyword>
<proteinExistence type="predicted"/>
<sequence>MDTISSRAPTPATALSGQQLAIVAFATSPSASPLSFTAEPPNARYSPAAGVPASPPSSSALYTATIGLFCVTLLSVVTTFLL</sequence>
<reference evidence="1" key="1">
    <citation type="submission" date="2022-02" db="EMBL/GenBank/DDBJ databases">
        <title>Plant Genome Project.</title>
        <authorList>
            <person name="Zhang R.-G."/>
        </authorList>
    </citation>
    <scope>NUCLEOTIDE SEQUENCE</scope>
    <source>
        <strain evidence="1">AT1</strain>
    </source>
</reference>
<dbReference type="EMBL" id="CM046388">
    <property type="protein sequence ID" value="KAI8570719.1"/>
    <property type="molecule type" value="Genomic_DNA"/>
</dbReference>
<dbReference type="Proteomes" id="UP001062846">
    <property type="component" value="Chromosome 1"/>
</dbReference>
<organism evidence="1 2">
    <name type="scientific">Rhododendron molle</name>
    <name type="common">Chinese azalea</name>
    <name type="synonym">Azalea mollis</name>
    <dbReference type="NCBI Taxonomy" id="49168"/>
    <lineage>
        <taxon>Eukaryota</taxon>
        <taxon>Viridiplantae</taxon>
        <taxon>Streptophyta</taxon>
        <taxon>Embryophyta</taxon>
        <taxon>Tracheophyta</taxon>
        <taxon>Spermatophyta</taxon>
        <taxon>Magnoliopsida</taxon>
        <taxon>eudicotyledons</taxon>
        <taxon>Gunneridae</taxon>
        <taxon>Pentapetalae</taxon>
        <taxon>asterids</taxon>
        <taxon>Ericales</taxon>
        <taxon>Ericaceae</taxon>
        <taxon>Ericoideae</taxon>
        <taxon>Rhodoreae</taxon>
        <taxon>Rhododendron</taxon>
    </lineage>
</organism>
<gene>
    <name evidence="1" type="ORF">RHMOL_Rhmol01G0058100</name>
</gene>
<evidence type="ECO:0000313" key="2">
    <source>
        <dbReference type="Proteomes" id="UP001062846"/>
    </source>
</evidence>
<accession>A0ACC0PZZ4</accession>
<name>A0ACC0PZZ4_RHOML</name>
<comment type="caution">
    <text evidence="1">The sequence shown here is derived from an EMBL/GenBank/DDBJ whole genome shotgun (WGS) entry which is preliminary data.</text>
</comment>
<evidence type="ECO:0000313" key="1">
    <source>
        <dbReference type="EMBL" id="KAI8570719.1"/>
    </source>
</evidence>
<protein>
    <submittedName>
        <fullName evidence="1">Uncharacterized protein</fullName>
    </submittedName>
</protein>